<dbReference type="Proteomes" id="UP000256862">
    <property type="component" value="Chromosome CO2235"/>
</dbReference>
<sequence>MVAQPANAAAHSTPLMILVSMISPPRVVVSKSVCPLRRATVESGQVDEQYPFRGGGYTFFPNTLPARRYCQGVAGRYLRAIQTLIMSIEAGSDH</sequence>
<protein>
    <submittedName>
        <fullName evidence="1">Uncharacterized protein</fullName>
    </submittedName>
</protein>
<accession>A0A375G305</accession>
<organism evidence="1">
    <name type="scientific">Cupriavidus oxalaticus</name>
    <dbReference type="NCBI Taxonomy" id="96344"/>
    <lineage>
        <taxon>Bacteria</taxon>
        <taxon>Pseudomonadati</taxon>
        <taxon>Pseudomonadota</taxon>
        <taxon>Betaproteobacteria</taxon>
        <taxon>Burkholderiales</taxon>
        <taxon>Burkholderiaceae</taxon>
        <taxon>Cupriavidus</taxon>
    </lineage>
</organism>
<dbReference type="EMBL" id="OGUS01000118">
    <property type="protein sequence ID" value="SPC13122.1"/>
    <property type="molecule type" value="Genomic_DNA"/>
</dbReference>
<proteinExistence type="predicted"/>
<name>A0A375G305_9BURK</name>
<comment type="caution">
    <text evidence="1">The sequence shown here is derived from an EMBL/GenBank/DDBJ whole genome shotgun (WGS) entry which is preliminary data.</text>
</comment>
<gene>
    <name evidence="1" type="ORF">CO2235_180020</name>
</gene>
<evidence type="ECO:0000313" key="1">
    <source>
        <dbReference type="EMBL" id="SPC13122.1"/>
    </source>
</evidence>
<dbReference type="AlphaFoldDB" id="A0A375G305"/>
<reference evidence="1" key="1">
    <citation type="submission" date="2018-01" db="EMBL/GenBank/DDBJ databases">
        <authorList>
            <person name="Clerissi C."/>
        </authorList>
    </citation>
    <scope>NUCLEOTIDE SEQUENCE</scope>
    <source>
        <strain evidence="1">Cupriavidus oxalaticus LMG 2235</strain>
    </source>
</reference>